<accession>A0A511FSI1</accession>
<evidence type="ECO:0000313" key="2">
    <source>
        <dbReference type="Proteomes" id="UP000321800"/>
    </source>
</evidence>
<protein>
    <submittedName>
        <fullName evidence="1">Uncharacterized protein</fullName>
    </submittedName>
</protein>
<evidence type="ECO:0000313" key="1">
    <source>
        <dbReference type="EMBL" id="GEL51906.1"/>
    </source>
</evidence>
<reference evidence="1 2" key="1">
    <citation type="submission" date="2019-07" db="EMBL/GenBank/DDBJ databases">
        <title>Whole genome shotgun sequence of Acetobacter tropicalis NBRC 16470.</title>
        <authorList>
            <person name="Hosoyama A."/>
            <person name="Uohara A."/>
            <person name="Ohji S."/>
            <person name="Ichikawa N."/>
        </authorList>
    </citation>
    <scope>NUCLEOTIDE SEQUENCE [LARGE SCALE GENOMIC DNA]</scope>
    <source>
        <strain evidence="1 2">NBRC 16470</strain>
    </source>
</reference>
<sequence>MYKKILLASIFLIISDTSYSQSLIDNTKEDNLIVLTKKNRLINVNYWESMKPNSVLIGGFLDDSSKYINYNNNGQLNIIGMGDGNAGQGCLLCVMDTTRSITHSMPGLNTAWPNGPNGIASYGVADSNAFYDGVENRLPDMVLDVLSYDANNVTLKKPLTISQMSRIHQGMYIISNSIDKNIPKPIFSKVLNLPNVNYYASIIEKVDDPTHISVSGWAVPGSGNGNLGQVPSTFFLDTLWTNYGRPIVGIGGVSAVGNANWRIDLSQESRPNSFVHRAGFIELDFGSDYPEGTYAAQLMNFEVGGNAPSADSFVIRMDAMNFPTILNLGLGPNAWGIKSSSFMFHGNAGVSYTQPDFLMAENDAFSDSENNIRLSSYLHKRKNGPNGVWGTELYFGASADGTQGVSPYVDTKTQNMGAIGFNIAGNLGGVSLCSSPSGSNKLQCNSQLRSSGDFIQKGNLTVSKNITANTFSTRSSLNGDIMSIFDSNGNLNTIGTASFKKLLIPIGTPASSTAICKKGEVEMDTSYIYFCIEKNKWHRMSNGETW</sequence>
<dbReference type="EMBL" id="BJVR01000100">
    <property type="protein sequence ID" value="GEL51906.1"/>
    <property type="molecule type" value="Genomic_DNA"/>
</dbReference>
<organism evidence="1 2">
    <name type="scientific">Acetobacter tropicalis</name>
    <dbReference type="NCBI Taxonomy" id="104102"/>
    <lineage>
        <taxon>Bacteria</taxon>
        <taxon>Pseudomonadati</taxon>
        <taxon>Pseudomonadota</taxon>
        <taxon>Alphaproteobacteria</taxon>
        <taxon>Acetobacterales</taxon>
        <taxon>Acetobacteraceae</taxon>
        <taxon>Acetobacter</taxon>
    </lineage>
</organism>
<proteinExistence type="predicted"/>
<gene>
    <name evidence="1" type="ORF">ATR01nite_29810</name>
</gene>
<comment type="caution">
    <text evidence="1">The sequence shown here is derived from an EMBL/GenBank/DDBJ whole genome shotgun (WGS) entry which is preliminary data.</text>
</comment>
<name>A0A511FSI1_9PROT</name>
<dbReference type="RefSeq" id="WP_146881271.1">
    <property type="nucleotide sequence ID" value="NZ_BJVR01000100.1"/>
</dbReference>
<dbReference type="Proteomes" id="UP000321800">
    <property type="component" value="Unassembled WGS sequence"/>
</dbReference>
<dbReference type="AlphaFoldDB" id="A0A511FSI1"/>